<dbReference type="InterPro" id="IPR012340">
    <property type="entry name" value="NA-bd_OB-fold"/>
</dbReference>
<dbReference type="RefSeq" id="WP_039606722.1">
    <property type="nucleotide sequence ID" value="NZ_FMUP01000002.1"/>
</dbReference>
<feature type="signal peptide" evidence="8">
    <location>
        <begin position="1"/>
        <end position="20"/>
    </location>
</feature>
<dbReference type="PROSITE" id="PS51257">
    <property type="entry name" value="PROKAR_LIPOPROTEIN"/>
    <property type="match status" value="1"/>
</dbReference>
<feature type="domain" description="NAD-dependent DNA ligase N-terminal" evidence="9">
    <location>
        <begin position="28"/>
        <end position="426"/>
    </location>
</feature>
<dbReference type="PANTHER" id="PTHR47810">
    <property type="entry name" value="DNA LIGASE"/>
    <property type="match status" value="1"/>
</dbReference>
<dbReference type="EC" id="6.5.1.2" evidence="7"/>
<evidence type="ECO:0000256" key="7">
    <source>
        <dbReference type="HAMAP-Rule" id="MF_01587"/>
    </source>
</evidence>
<dbReference type="InterPro" id="IPR010994">
    <property type="entry name" value="RuvA_2-like"/>
</dbReference>
<reference evidence="10 11" key="1">
    <citation type="submission" date="2014-11" db="EMBL/GenBank/DDBJ databases">
        <title>Genome sequence of Pseudomonas tuomuerensis JCM 14085.</title>
        <authorList>
            <person name="Shin S.-K."/>
            <person name="Yi H."/>
        </authorList>
    </citation>
    <scope>NUCLEOTIDE SEQUENCE [LARGE SCALE GENOMIC DNA]</scope>
    <source>
        <strain evidence="10 11">JCM 14085</strain>
    </source>
</reference>
<dbReference type="PANTHER" id="PTHR47810:SF1">
    <property type="entry name" value="DNA LIGASE B"/>
    <property type="match status" value="1"/>
</dbReference>
<keyword evidence="5 7" id="KW-0234">DNA repair</keyword>
<evidence type="ECO:0000259" key="9">
    <source>
        <dbReference type="SMART" id="SM00532"/>
    </source>
</evidence>
<feature type="chain" id="PRO_5002097791" description="DNA ligase B" evidence="8">
    <location>
        <begin position="21"/>
        <end position="562"/>
    </location>
</feature>
<keyword evidence="1 7" id="KW-0436">Ligase</keyword>
<comment type="caution">
    <text evidence="10">The sequence shown here is derived from an EMBL/GenBank/DDBJ whole genome shotgun (WGS) entry which is preliminary data.</text>
</comment>
<gene>
    <name evidence="7" type="primary">ligB</name>
    <name evidence="10" type="ORF">PT85_11760</name>
</gene>
<keyword evidence="3 7" id="KW-0227">DNA damage</keyword>
<dbReference type="Pfam" id="PF03120">
    <property type="entry name" value="OB_DNA_ligase"/>
    <property type="match status" value="1"/>
</dbReference>
<dbReference type="Gene3D" id="2.40.50.140">
    <property type="entry name" value="Nucleic acid-binding proteins"/>
    <property type="match status" value="1"/>
</dbReference>
<dbReference type="Pfam" id="PF01653">
    <property type="entry name" value="DNA_ligase_aden"/>
    <property type="match status" value="1"/>
</dbReference>
<dbReference type="EMBL" id="JTAK01000004">
    <property type="protein sequence ID" value="KHO64845.1"/>
    <property type="molecule type" value="Genomic_DNA"/>
</dbReference>
<dbReference type="STRING" id="706570.PT85_11760"/>
<evidence type="ECO:0000313" key="11">
    <source>
        <dbReference type="Proteomes" id="UP000030980"/>
    </source>
</evidence>
<dbReference type="SUPFAM" id="SSF50249">
    <property type="entry name" value="Nucleic acid-binding proteins"/>
    <property type="match status" value="1"/>
</dbReference>
<dbReference type="SUPFAM" id="SSF56091">
    <property type="entry name" value="DNA ligase/mRNA capping enzyme, catalytic domain"/>
    <property type="match status" value="1"/>
</dbReference>
<keyword evidence="11" id="KW-1185">Reference proteome</keyword>
<evidence type="ECO:0000256" key="5">
    <source>
        <dbReference type="ARBA" id="ARBA00023204"/>
    </source>
</evidence>
<dbReference type="GO" id="GO:0006281">
    <property type="term" value="P:DNA repair"/>
    <property type="evidence" value="ECO:0007669"/>
    <property type="project" value="UniProtKB-KW"/>
</dbReference>
<feature type="active site" description="N6-AMP-lysine intermediate" evidence="7">
    <location>
        <position position="124"/>
    </location>
</feature>
<dbReference type="SUPFAM" id="SSF47781">
    <property type="entry name" value="RuvA domain 2-like"/>
    <property type="match status" value="1"/>
</dbReference>
<dbReference type="InterPro" id="IPR013840">
    <property type="entry name" value="DNAligase_N"/>
</dbReference>
<dbReference type="OrthoDB" id="9759736at2"/>
<keyword evidence="8" id="KW-0732">Signal</keyword>
<proteinExistence type="inferred from homology"/>
<protein>
    <recommendedName>
        <fullName evidence="7">DNA ligase B</fullName>
        <ecNumber evidence="7">6.5.1.2</ecNumber>
    </recommendedName>
    <alternativeName>
        <fullName evidence="7">Polydeoxyribonucleotide synthase [NAD(+)] B</fullName>
    </alternativeName>
</protein>
<dbReference type="GO" id="GO:0006260">
    <property type="term" value="P:DNA replication"/>
    <property type="evidence" value="ECO:0007669"/>
    <property type="project" value="UniProtKB-KW"/>
</dbReference>
<dbReference type="InterPro" id="IPR004150">
    <property type="entry name" value="NAD_DNA_ligase_OB"/>
</dbReference>
<dbReference type="SMART" id="SM00532">
    <property type="entry name" value="LIGANc"/>
    <property type="match status" value="1"/>
</dbReference>
<keyword evidence="4 7" id="KW-0520">NAD</keyword>
<dbReference type="Proteomes" id="UP000030980">
    <property type="component" value="Unassembled WGS sequence"/>
</dbReference>
<evidence type="ECO:0000256" key="8">
    <source>
        <dbReference type="SAM" id="SignalP"/>
    </source>
</evidence>
<comment type="catalytic activity">
    <reaction evidence="6 7">
        <text>NAD(+) + (deoxyribonucleotide)n-3'-hydroxyl + 5'-phospho-(deoxyribonucleotide)m = (deoxyribonucleotide)n+m + AMP + beta-nicotinamide D-nucleotide.</text>
        <dbReference type="EC" id="6.5.1.2"/>
    </reaction>
</comment>
<organism evidence="10 11">
    <name type="scientific">Pseudomonas flexibilis</name>
    <dbReference type="NCBI Taxonomy" id="706570"/>
    <lineage>
        <taxon>Bacteria</taxon>
        <taxon>Pseudomonadati</taxon>
        <taxon>Pseudomonadota</taxon>
        <taxon>Gammaproteobacteria</taxon>
        <taxon>Pseudomonadales</taxon>
        <taxon>Pseudomonadaceae</taxon>
        <taxon>Pseudomonas</taxon>
    </lineage>
</organism>
<evidence type="ECO:0000313" key="10">
    <source>
        <dbReference type="EMBL" id="KHO64845.1"/>
    </source>
</evidence>
<evidence type="ECO:0000256" key="2">
    <source>
        <dbReference type="ARBA" id="ARBA00022705"/>
    </source>
</evidence>
<keyword evidence="2 7" id="KW-0235">DNA replication</keyword>
<dbReference type="InterPro" id="IPR020923">
    <property type="entry name" value="DNA_ligase_B"/>
</dbReference>
<comment type="function">
    <text evidence="7">Catalyzes the formation of phosphodiester linkages between 5'-phosphoryl and 3'-hydroxyl groups in double-stranded DNA using NAD as a coenzyme and as the energy source for the reaction.</text>
</comment>
<dbReference type="InterPro" id="IPR013839">
    <property type="entry name" value="DNAligase_adenylation"/>
</dbReference>
<sequence>MPFLRPLLAALSLCMPLAQACPDWSVERANAELHQLADQLAQWDSAYHRDGRSPIADELYDQASQRFARWRDCFPEQAPPAPQPLAGLAGPVAHPVPQTGLSKLADDEIEGWLARREAVWIQPKVDGVAVTLVYRAGQLAQAISRGDGRHGQDWTQRVRKLPAVPQRLPQALDAVLHGELYWRVPGHVQAERGGQGARARVAGLLARQTLGAEEAAGIGLFVWDWPDGPADPAQRLTGLESLGFADSPAFSHRVADTGEARRWREHWFRSDLPFATDGVVLRQAARPHGQHWQAQPPSWAAAWKYPARQALGEVREIEFRIGRSGRITPLLHLQPTRLDDRSVRKVSAGSLSRWRSLDIRPGDQVAIGLAGGSIPRLDSVVWRSPLREAVDAPDITAYHPLSCWHPTPGCAGQFLARLEWLSSRQGLDLSGLGPGSWRALLEAGLLDHGLLAWMRLAPGDLAQVPGIRARPLLEGAERARRRPLERWLIALGMPSGIQLAAEDDWRRLSSRSEDEWRRQAGLSAQRARQAQRFFHHPAVQALAAQLAEAGVSGFAARSQPPR</sequence>
<dbReference type="Gene3D" id="1.10.287.610">
    <property type="entry name" value="Helix hairpin bin"/>
    <property type="match status" value="1"/>
</dbReference>
<dbReference type="GO" id="GO:0003911">
    <property type="term" value="F:DNA ligase (NAD+) activity"/>
    <property type="evidence" value="ECO:0007669"/>
    <property type="project" value="UniProtKB-UniRule"/>
</dbReference>
<name>A0A0B3BQG5_9PSED</name>
<evidence type="ECO:0000256" key="3">
    <source>
        <dbReference type="ARBA" id="ARBA00022763"/>
    </source>
</evidence>
<evidence type="ECO:0000256" key="4">
    <source>
        <dbReference type="ARBA" id="ARBA00023027"/>
    </source>
</evidence>
<dbReference type="Gene3D" id="3.30.470.30">
    <property type="entry name" value="DNA ligase/mRNA capping enzyme"/>
    <property type="match status" value="1"/>
</dbReference>
<dbReference type="InterPro" id="IPR050326">
    <property type="entry name" value="NAD_dep_DNA_ligaseB"/>
</dbReference>
<accession>A0A0B3BQG5</accession>
<dbReference type="AlphaFoldDB" id="A0A0B3BQG5"/>
<evidence type="ECO:0000256" key="1">
    <source>
        <dbReference type="ARBA" id="ARBA00022598"/>
    </source>
</evidence>
<comment type="similarity">
    <text evidence="7">Belongs to the NAD-dependent DNA ligase family. LigB subfamily.</text>
</comment>
<dbReference type="HAMAP" id="MF_01587">
    <property type="entry name" value="DNA_ligase_B"/>
    <property type="match status" value="1"/>
</dbReference>
<dbReference type="NCBIfam" id="NF005987">
    <property type="entry name" value="PRK08097.1"/>
    <property type="match status" value="1"/>
</dbReference>
<evidence type="ECO:0000256" key="6">
    <source>
        <dbReference type="ARBA" id="ARBA00034005"/>
    </source>
</evidence>